<feature type="domain" description="Peptidase S1" evidence="2">
    <location>
        <begin position="1"/>
        <end position="163"/>
    </location>
</feature>
<dbReference type="AlphaFoldDB" id="A0AAN5IAJ5"/>
<comment type="caution">
    <text evidence="3">The sequence shown here is derived from an EMBL/GenBank/DDBJ whole genome shotgun (WGS) entry which is preliminary data.</text>
</comment>
<protein>
    <recommendedName>
        <fullName evidence="2">Peptidase S1 domain-containing protein</fullName>
    </recommendedName>
</protein>
<dbReference type="SUPFAM" id="SSF50494">
    <property type="entry name" value="Trypsin-like serine proteases"/>
    <property type="match status" value="1"/>
</dbReference>
<proteinExistence type="predicted"/>
<feature type="non-terminal residue" evidence="3">
    <location>
        <position position="1"/>
    </location>
</feature>
<dbReference type="PROSITE" id="PS00134">
    <property type="entry name" value="TRYPSIN_HIS"/>
    <property type="match status" value="1"/>
</dbReference>
<dbReference type="PANTHER" id="PTHR24253:SF153">
    <property type="entry name" value="SERINE PROTEASE HEPSIN"/>
    <property type="match status" value="1"/>
</dbReference>
<dbReference type="PANTHER" id="PTHR24253">
    <property type="entry name" value="TRANSMEMBRANE PROTEASE SERINE"/>
    <property type="match status" value="1"/>
</dbReference>
<name>A0AAN5IAJ5_9BILA</name>
<accession>A0AAN5IAJ5</accession>
<dbReference type="InterPro" id="IPR001254">
    <property type="entry name" value="Trypsin_dom"/>
</dbReference>
<dbReference type="InterPro" id="IPR001314">
    <property type="entry name" value="Peptidase_S1A"/>
</dbReference>
<dbReference type="CDD" id="cd00190">
    <property type="entry name" value="Tryp_SPc"/>
    <property type="match status" value="1"/>
</dbReference>
<evidence type="ECO:0000256" key="1">
    <source>
        <dbReference type="ARBA" id="ARBA00023157"/>
    </source>
</evidence>
<dbReference type="Gene3D" id="2.40.10.10">
    <property type="entry name" value="Trypsin-like serine proteases"/>
    <property type="match status" value="1"/>
</dbReference>
<dbReference type="FunFam" id="2.40.10.10:FF:000068">
    <property type="entry name" value="transmembrane protease serine 2"/>
    <property type="match status" value="1"/>
</dbReference>
<dbReference type="SMART" id="SM00020">
    <property type="entry name" value="Tryp_SPc"/>
    <property type="match status" value="1"/>
</dbReference>
<evidence type="ECO:0000259" key="2">
    <source>
        <dbReference type="PROSITE" id="PS50240"/>
    </source>
</evidence>
<feature type="non-terminal residue" evidence="3">
    <location>
        <position position="163"/>
    </location>
</feature>
<dbReference type="Pfam" id="PF00089">
    <property type="entry name" value="Trypsin"/>
    <property type="match status" value="1"/>
</dbReference>
<dbReference type="InterPro" id="IPR018114">
    <property type="entry name" value="TRYPSIN_HIS"/>
</dbReference>
<evidence type="ECO:0000313" key="3">
    <source>
        <dbReference type="EMBL" id="GMR57554.1"/>
    </source>
</evidence>
<dbReference type="EMBL" id="BTRK01000006">
    <property type="protein sequence ID" value="GMR57554.1"/>
    <property type="molecule type" value="Genomic_DNA"/>
</dbReference>
<dbReference type="GO" id="GO:0006508">
    <property type="term" value="P:proteolysis"/>
    <property type="evidence" value="ECO:0007669"/>
    <property type="project" value="InterPro"/>
</dbReference>
<keyword evidence="4" id="KW-1185">Reference proteome</keyword>
<keyword evidence="1" id="KW-1015">Disulfide bond</keyword>
<sequence>DKWPWQVYMEKFVRHQYSGTIISEQWILTAGHCVRLEGRPELVEVDKVEITTGKGSEHENTVKVAQIARHPQFTTVGHGYDIALLKLETPLIFDEHISPICLPNPSQFIPTDGNAVAIGYGTSNDRGTDSINDDRQLRETILPIVNEEICEHRWRKYAKKTPS</sequence>
<dbReference type="InterPro" id="IPR009003">
    <property type="entry name" value="Peptidase_S1_PA"/>
</dbReference>
<reference evidence="4" key="1">
    <citation type="submission" date="2022-10" db="EMBL/GenBank/DDBJ databases">
        <title>Genome assembly of Pristionchus species.</title>
        <authorList>
            <person name="Yoshida K."/>
            <person name="Sommer R.J."/>
        </authorList>
    </citation>
    <scope>NUCLEOTIDE SEQUENCE [LARGE SCALE GENOMIC DNA]</scope>
    <source>
        <strain evidence="4">RS5460</strain>
    </source>
</reference>
<evidence type="ECO:0000313" key="4">
    <source>
        <dbReference type="Proteomes" id="UP001328107"/>
    </source>
</evidence>
<gene>
    <name evidence="3" type="ORF">PMAYCL1PPCAC_27749</name>
</gene>
<dbReference type="Proteomes" id="UP001328107">
    <property type="component" value="Unassembled WGS sequence"/>
</dbReference>
<dbReference type="PROSITE" id="PS50240">
    <property type="entry name" value="TRYPSIN_DOM"/>
    <property type="match status" value="1"/>
</dbReference>
<dbReference type="PRINTS" id="PR00722">
    <property type="entry name" value="CHYMOTRYPSIN"/>
</dbReference>
<dbReference type="GO" id="GO:0004252">
    <property type="term" value="F:serine-type endopeptidase activity"/>
    <property type="evidence" value="ECO:0007669"/>
    <property type="project" value="InterPro"/>
</dbReference>
<dbReference type="InterPro" id="IPR043504">
    <property type="entry name" value="Peptidase_S1_PA_chymotrypsin"/>
</dbReference>
<organism evidence="3 4">
    <name type="scientific">Pristionchus mayeri</name>
    <dbReference type="NCBI Taxonomy" id="1317129"/>
    <lineage>
        <taxon>Eukaryota</taxon>
        <taxon>Metazoa</taxon>
        <taxon>Ecdysozoa</taxon>
        <taxon>Nematoda</taxon>
        <taxon>Chromadorea</taxon>
        <taxon>Rhabditida</taxon>
        <taxon>Rhabditina</taxon>
        <taxon>Diplogasteromorpha</taxon>
        <taxon>Diplogasteroidea</taxon>
        <taxon>Neodiplogasteridae</taxon>
        <taxon>Pristionchus</taxon>
    </lineage>
</organism>